<keyword evidence="3 6" id="KW-0694">RNA-binding</keyword>
<proteinExistence type="inferred from homology"/>
<dbReference type="GO" id="GO:0031564">
    <property type="term" value="P:transcription antitermination"/>
    <property type="evidence" value="ECO:0007669"/>
    <property type="project" value="UniProtKB-KW"/>
</dbReference>
<evidence type="ECO:0000256" key="3">
    <source>
        <dbReference type="ARBA" id="ARBA00022884"/>
    </source>
</evidence>
<dbReference type="EMBL" id="WEFP01000001">
    <property type="protein sequence ID" value="KAB7576854.1"/>
    <property type="molecule type" value="Genomic_DNA"/>
</dbReference>
<dbReference type="Gene3D" id="1.10.940.10">
    <property type="entry name" value="NusB-like"/>
    <property type="match status" value="1"/>
</dbReference>
<dbReference type="HAMAP" id="MF_00073">
    <property type="entry name" value="NusB"/>
    <property type="match status" value="1"/>
</dbReference>
<evidence type="ECO:0000313" key="9">
    <source>
        <dbReference type="Proteomes" id="UP000469871"/>
    </source>
</evidence>
<name>A0A1Y3GTY9_ENTFC</name>
<keyword evidence="5 6" id="KW-0804">Transcription</keyword>
<dbReference type="NCBIfam" id="NF001223">
    <property type="entry name" value="PRK00202.1-1"/>
    <property type="match status" value="1"/>
</dbReference>
<dbReference type="NCBIfam" id="TIGR01951">
    <property type="entry name" value="nusB"/>
    <property type="match status" value="1"/>
</dbReference>
<reference evidence="8 9" key="1">
    <citation type="submission" date="2019-10" db="EMBL/GenBank/DDBJ databases">
        <title>Evolutionary dynamics of vancomycin-resistant Enterococcus faecium during gastrointestinal tract colonization and bloodstream infection in immunocompromised pediatric patients.</title>
        <authorList>
            <person name="Chilambi G.S."/>
            <person name="Nordstrom H.R."/>
            <person name="Evans D.R."/>
            <person name="Ferrolino J."/>
            <person name="Hayden R.T."/>
            <person name="Maron G.M."/>
            <person name="Vo A.N."/>
            <person name="Gilmore M.S."/>
            <person name="Wolf J."/>
            <person name="Rosch J.W."/>
            <person name="Van Tyne D."/>
        </authorList>
    </citation>
    <scope>NUCLEOTIDE SEQUENCE [LARGE SCALE GENOMIC DNA]</scope>
    <source>
        <strain evidence="8 9">VRECG27</strain>
    </source>
</reference>
<dbReference type="InterPro" id="IPR035926">
    <property type="entry name" value="NusB-like_sf"/>
</dbReference>
<sequence length="150" mass="17191">MNKELSRHEIREMALQALFPLDFNADLTKEDAIFNAIELDHRDMINEDESEFVPVYLDTLVGGVCAKKDELDKVIEKHLKNNWHINRISKMDLVILRIAIFEMTYVTDVPAAVALNEAIELAKTFSDDRSRKFVNGVLSNVLKELGLFVK</sequence>
<comment type="similarity">
    <text evidence="1 6">Belongs to the NusB family.</text>
</comment>
<dbReference type="AlphaFoldDB" id="A0A1Y3GTY9"/>
<dbReference type="SUPFAM" id="SSF48013">
    <property type="entry name" value="NusB-like"/>
    <property type="match status" value="1"/>
</dbReference>
<evidence type="ECO:0000256" key="1">
    <source>
        <dbReference type="ARBA" id="ARBA00005952"/>
    </source>
</evidence>
<evidence type="ECO:0000256" key="5">
    <source>
        <dbReference type="ARBA" id="ARBA00023163"/>
    </source>
</evidence>
<evidence type="ECO:0000313" key="8">
    <source>
        <dbReference type="EMBL" id="KAB7576854.1"/>
    </source>
</evidence>
<feature type="domain" description="NusB/RsmB/TIM44" evidence="7">
    <location>
        <begin position="9"/>
        <end position="143"/>
    </location>
</feature>
<dbReference type="InterPro" id="IPR011605">
    <property type="entry name" value="NusB_fam"/>
</dbReference>
<dbReference type="PANTHER" id="PTHR11078">
    <property type="entry name" value="N UTILIZATION SUBSTANCE PROTEIN B-RELATED"/>
    <property type="match status" value="1"/>
</dbReference>
<dbReference type="GO" id="GO:0003723">
    <property type="term" value="F:RNA binding"/>
    <property type="evidence" value="ECO:0007669"/>
    <property type="project" value="UniProtKB-UniRule"/>
</dbReference>
<protein>
    <recommendedName>
        <fullName evidence="6">Transcription antitermination protein NusB</fullName>
    </recommendedName>
    <alternativeName>
        <fullName evidence="6">Antitermination factor NusB</fullName>
    </alternativeName>
</protein>
<dbReference type="GO" id="GO:0006353">
    <property type="term" value="P:DNA-templated transcription termination"/>
    <property type="evidence" value="ECO:0007669"/>
    <property type="project" value="UniProtKB-UniRule"/>
</dbReference>
<dbReference type="RefSeq" id="WP_002348686.1">
    <property type="nucleotide sequence ID" value="NZ_CP011281.1"/>
</dbReference>
<comment type="caution">
    <text evidence="8">The sequence shown here is derived from an EMBL/GenBank/DDBJ whole genome shotgun (WGS) entry which is preliminary data.</text>
</comment>
<keyword evidence="4 6" id="KW-0805">Transcription regulation</keyword>
<organism evidence="8 9">
    <name type="scientific">Enterococcus faecium</name>
    <name type="common">Streptococcus faecium</name>
    <dbReference type="NCBI Taxonomy" id="1352"/>
    <lineage>
        <taxon>Bacteria</taxon>
        <taxon>Bacillati</taxon>
        <taxon>Bacillota</taxon>
        <taxon>Bacilli</taxon>
        <taxon>Lactobacillales</taxon>
        <taxon>Enterococcaceae</taxon>
        <taxon>Enterococcus</taxon>
    </lineage>
</organism>
<gene>
    <name evidence="6 8" type="primary">nusB</name>
    <name evidence="8" type="ORF">GBM73_05800</name>
</gene>
<dbReference type="InterPro" id="IPR006027">
    <property type="entry name" value="NusB_RsmB_TIM44"/>
</dbReference>
<dbReference type="Proteomes" id="UP000469871">
    <property type="component" value="Unassembled WGS sequence"/>
</dbReference>
<dbReference type="GO" id="GO:0005829">
    <property type="term" value="C:cytosol"/>
    <property type="evidence" value="ECO:0007669"/>
    <property type="project" value="TreeGrafter"/>
</dbReference>
<accession>A0A1Y3GTY9</accession>
<evidence type="ECO:0000259" key="7">
    <source>
        <dbReference type="Pfam" id="PF01029"/>
    </source>
</evidence>
<dbReference type="Pfam" id="PF01029">
    <property type="entry name" value="NusB"/>
    <property type="match status" value="1"/>
</dbReference>
<evidence type="ECO:0000256" key="2">
    <source>
        <dbReference type="ARBA" id="ARBA00022814"/>
    </source>
</evidence>
<evidence type="ECO:0000256" key="6">
    <source>
        <dbReference type="HAMAP-Rule" id="MF_00073"/>
    </source>
</evidence>
<comment type="function">
    <text evidence="6">Involved in transcription antitermination. Required for transcription of ribosomal RNA (rRNA) genes. Binds specifically to the boxA antiterminator sequence of the ribosomal RNA (rrn) operons.</text>
</comment>
<evidence type="ECO:0000256" key="4">
    <source>
        <dbReference type="ARBA" id="ARBA00023015"/>
    </source>
</evidence>
<keyword evidence="2 6" id="KW-0889">Transcription antitermination</keyword>
<dbReference type="PANTHER" id="PTHR11078:SF3">
    <property type="entry name" value="ANTITERMINATION NUSB DOMAIN-CONTAINING PROTEIN"/>
    <property type="match status" value="1"/>
</dbReference>